<proteinExistence type="predicted"/>
<evidence type="ECO:0000313" key="2">
    <source>
        <dbReference type="Proteomes" id="UP000198384"/>
    </source>
</evidence>
<organism evidence="1 2">
    <name type="scientific">Lutibacter agarilyticus</name>
    <dbReference type="NCBI Taxonomy" id="1109740"/>
    <lineage>
        <taxon>Bacteria</taxon>
        <taxon>Pseudomonadati</taxon>
        <taxon>Bacteroidota</taxon>
        <taxon>Flavobacteriia</taxon>
        <taxon>Flavobacteriales</taxon>
        <taxon>Flavobacteriaceae</taxon>
        <taxon>Lutibacter</taxon>
    </lineage>
</organism>
<dbReference type="AlphaFoldDB" id="A0A238VEG5"/>
<protein>
    <submittedName>
        <fullName evidence="1">Uncharacterized protein</fullName>
    </submittedName>
</protein>
<evidence type="ECO:0000313" key="1">
    <source>
        <dbReference type="EMBL" id="SNR32437.1"/>
    </source>
</evidence>
<dbReference type="EMBL" id="FZNT01000001">
    <property type="protein sequence ID" value="SNR32437.1"/>
    <property type="molecule type" value="Genomic_DNA"/>
</dbReference>
<keyword evidence="2" id="KW-1185">Reference proteome</keyword>
<sequence length="53" mass="5762">MNTKTYSGRIWLTSGGHPVEVSCQATSSQQASSIIKGIYGNSFKSWARHMASN</sequence>
<name>A0A238VEG5_9FLAO</name>
<reference evidence="1 2" key="1">
    <citation type="submission" date="2017-06" db="EMBL/GenBank/DDBJ databases">
        <authorList>
            <person name="Kim H.J."/>
            <person name="Triplett B.A."/>
        </authorList>
    </citation>
    <scope>NUCLEOTIDE SEQUENCE [LARGE SCALE GENOMIC DNA]</scope>
    <source>
        <strain evidence="1 2">DSM 29150</strain>
    </source>
</reference>
<gene>
    <name evidence="1" type="ORF">SAMN06265371_101272</name>
</gene>
<accession>A0A238VEG5</accession>
<dbReference type="Proteomes" id="UP000198384">
    <property type="component" value="Unassembled WGS sequence"/>
</dbReference>